<reference evidence="13" key="2">
    <citation type="submission" date="2020-05" db="UniProtKB">
        <authorList>
            <consortium name="EnsemblMetazoa"/>
        </authorList>
    </citation>
    <scope>IDENTIFICATION</scope>
    <source>
        <strain evidence="13">maculatus3</strain>
    </source>
</reference>
<evidence type="ECO:0000256" key="10">
    <source>
        <dbReference type="ARBA" id="ARBA00023212"/>
    </source>
</evidence>
<evidence type="ECO:0000256" key="6">
    <source>
        <dbReference type="ARBA" id="ARBA00022741"/>
    </source>
</evidence>
<evidence type="ECO:0000256" key="2">
    <source>
        <dbReference type="ARBA" id="ARBA00006831"/>
    </source>
</evidence>
<comment type="similarity">
    <text evidence="2 11">Belongs to the dynein light intermediate chain family.</text>
</comment>
<keyword evidence="5 11" id="KW-0493">Microtubule</keyword>
<dbReference type="GO" id="GO:0005813">
    <property type="term" value="C:centrosome"/>
    <property type="evidence" value="ECO:0007669"/>
    <property type="project" value="TreeGrafter"/>
</dbReference>
<evidence type="ECO:0000313" key="13">
    <source>
        <dbReference type="EnsemblMetazoa" id="AMAM001341-PA"/>
    </source>
</evidence>
<keyword evidence="4 11" id="KW-0963">Cytoplasm</keyword>
<dbReference type="GO" id="GO:0005874">
    <property type="term" value="C:microtubule"/>
    <property type="evidence" value="ECO:0007669"/>
    <property type="project" value="UniProtKB-KW"/>
</dbReference>
<feature type="compositionally biased region" description="Low complexity" evidence="12">
    <location>
        <begin position="452"/>
        <end position="463"/>
    </location>
</feature>
<comment type="subunit">
    <text evidence="11">Homodimer. The cytoplasmic dynein 1 complex consists of two catalytic heavy chains (HCs) and a number of non-catalytic subunits presented by intermediate chains (ICs).</text>
</comment>
<dbReference type="PANTHER" id="PTHR12688:SF0">
    <property type="entry name" value="DYNEIN LIGHT INTERMEDIATE CHAIN"/>
    <property type="match status" value="1"/>
</dbReference>
<evidence type="ECO:0000256" key="4">
    <source>
        <dbReference type="ARBA" id="ARBA00022490"/>
    </source>
</evidence>
<dbReference type="Proteomes" id="UP000075901">
    <property type="component" value="Unassembled WGS sequence"/>
</dbReference>
<organism evidence="13 14">
    <name type="scientific">Anopheles maculatus</name>
    <dbReference type="NCBI Taxonomy" id="74869"/>
    <lineage>
        <taxon>Eukaryota</taxon>
        <taxon>Metazoa</taxon>
        <taxon>Ecdysozoa</taxon>
        <taxon>Arthropoda</taxon>
        <taxon>Hexapoda</taxon>
        <taxon>Insecta</taxon>
        <taxon>Pterygota</taxon>
        <taxon>Neoptera</taxon>
        <taxon>Endopterygota</taxon>
        <taxon>Diptera</taxon>
        <taxon>Nematocera</taxon>
        <taxon>Culicoidea</taxon>
        <taxon>Culicidae</taxon>
        <taxon>Anophelinae</taxon>
        <taxon>Anopheles</taxon>
        <taxon>Anopheles maculatus group</taxon>
    </lineage>
</organism>
<evidence type="ECO:0000256" key="11">
    <source>
        <dbReference type="RuleBase" id="RU366047"/>
    </source>
</evidence>
<dbReference type="InterPro" id="IPR022780">
    <property type="entry name" value="Dynein_light_int_chain"/>
</dbReference>
<evidence type="ECO:0000256" key="7">
    <source>
        <dbReference type="ARBA" id="ARBA00022840"/>
    </source>
</evidence>
<dbReference type="PANTHER" id="PTHR12688">
    <property type="entry name" value="DYNEIN LIGHT INTERMEDIATE CHAIN"/>
    <property type="match status" value="1"/>
</dbReference>
<dbReference type="GO" id="GO:0007018">
    <property type="term" value="P:microtubule-based movement"/>
    <property type="evidence" value="ECO:0007669"/>
    <property type="project" value="InterPro"/>
</dbReference>
<dbReference type="CDD" id="cd00267">
    <property type="entry name" value="ABC_ATPase"/>
    <property type="match status" value="1"/>
</dbReference>
<evidence type="ECO:0000256" key="12">
    <source>
        <dbReference type="SAM" id="MobiDB-lite"/>
    </source>
</evidence>
<keyword evidence="9 11" id="KW-0505">Motor protein</keyword>
<dbReference type="GO" id="GO:0005524">
    <property type="term" value="F:ATP binding"/>
    <property type="evidence" value="ECO:0007669"/>
    <property type="project" value="UniProtKB-KW"/>
</dbReference>
<comment type="function">
    <text evidence="11">Acts as one of several non-catalytic accessory components of the cytoplasmic dynein 1 complex that are thought to be involved in linking dynein to cargos and to adapter proteins that regulate dynein function. Cytoplasmic dynein 1 acts as a motor for the intracellular retrograde motility of vesicles and organelles along microtubules. May play a role in binding dynein to membranous organelles or chromosomes.</text>
</comment>
<accession>A0A182S7P0</accession>
<dbReference type="InterPro" id="IPR027417">
    <property type="entry name" value="P-loop_NTPase"/>
</dbReference>
<dbReference type="GO" id="GO:0005868">
    <property type="term" value="C:cytoplasmic dynein complex"/>
    <property type="evidence" value="ECO:0007669"/>
    <property type="project" value="UniProtKB-UniRule"/>
</dbReference>
<evidence type="ECO:0000256" key="1">
    <source>
        <dbReference type="ARBA" id="ARBA00004245"/>
    </source>
</evidence>
<comment type="subcellular location">
    <subcellularLocation>
        <location evidence="1 11">Cytoplasm</location>
        <location evidence="1 11">Cytoskeleton</location>
    </subcellularLocation>
</comment>
<keyword evidence="14" id="KW-1185">Reference proteome</keyword>
<dbReference type="Pfam" id="PF05783">
    <property type="entry name" value="DLIC"/>
    <property type="match status" value="3"/>
</dbReference>
<keyword evidence="6 11" id="KW-0547">Nucleotide-binding</keyword>
<dbReference type="GO" id="GO:0000226">
    <property type="term" value="P:microtubule cytoskeleton organization"/>
    <property type="evidence" value="ECO:0007669"/>
    <property type="project" value="TreeGrafter"/>
</dbReference>
<proteinExistence type="inferred from homology"/>
<feature type="region of interest" description="Disordered" evidence="12">
    <location>
        <begin position="441"/>
        <end position="466"/>
    </location>
</feature>
<keyword evidence="8 11" id="KW-0243">Dynein</keyword>
<dbReference type="EnsemblMetazoa" id="AMAM001341-RA">
    <property type="protein sequence ID" value="AMAM001341-PA"/>
    <property type="gene ID" value="AMAM001341"/>
</dbReference>
<feature type="region of interest" description="Disordered" evidence="12">
    <location>
        <begin position="306"/>
        <end position="378"/>
    </location>
</feature>
<dbReference type="SUPFAM" id="SSF52540">
    <property type="entry name" value="P-loop containing nucleoside triphosphate hydrolases"/>
    <property type="match status" value="1"/>
</dbReference>
<evidence type="ECO:0000313" key="14">
    <source>
        <dbReference type="Proteomes" id="UP000075901"/>
    </source>
</evidence>
<evidence type="ECO:0000256" key="9">
    <source>
        <dbReference type="ARBA" id="ARBA00023175"/>
    </source>
</evidence>
<keyword evidence="10 11" id="KW-0206">Cytoskeleton</keyword>
<dbReference type="InterPro" id="IPR008467">
    <property type="entry name" value="Dynein1_light_intermed_chain"/>
</dbReference>
<feature type="compositionally biased region" description="Polar residues" evidence="12">
    <location>
        <begin position="342"/>
        <end position="364"/>
    </location>
</feature>
<evidence type="ECO:0000256" key="8">
    <source>
        <dbReference type="ARBA" id="ARBA00023017"/>
    </source>
</evidence>
<dbReference type="AlphaFoldDB" id="A0A182S7P0"/>
<protein>
    <recommendedName>
        <fullName evidence="11">Dynein light intermediate chain</fullName>
    </recommendedName>
</protein>
<sequence>SSILSEVQTQSNTKLPSNKSVLVLGDNASGKTTLIAKLQGVEDPKKGSGLEYAYIDVRDEYRDDVTRLSVWILDGDPGHNNLLKFALNEQNFPHTLVILTLSMTTPWSWVDQLQHWMKILDDHIAGLKIDQEEKQQCQARLATEWQNYCETIDDLDPGSPIKRTNRLPSVDDELDTLPLPEGVLTTNLGLDVVVVVTKTDYMTTLEKELDYRDEHFDFMQQWIRRFCLMYGASLFYSSVKEDKNCDLLYKYLTHRIYGLPFRTPALVVEKDAVLIPAGWDNMKKISILYENMQSCKPDDYYNDIIAQPPSRKTVSNRESEIQTEDEQSFLARQQQLLQQGQTPTRGESPLRSQPSNGTKSTQRTPVAAGAQGSPKKVLFPPVRYRNSASDTNGFRSLAFGQVDGKLTPGTQSGEGVLANFFNSLLHKKSVSPGSAAAAAAAGGVTGAGGGPLSASSSPASLSPRTNVLNGGTAAVDAVSASDKLSMRTDAALELDRLARSVKKDLDFSAAQSDC</sequence>
<keyword evidence="7 11" id="KW-0067">ATP-binding</keyword>
<keyword evidence="3 11" id="KW-0813">Transport</keyword>
<dbReference type="Gene3D" id="3.40.50.300">
    <property type="entry name" value="P-loop containing nucleotide triphosphate hydrolases"/>
    <property type="match status" value="1"/>
</dbReference>
<evidence type="ECO:0000256" key="3">
    <source>
        <dbReference type="ARBA" id="ARBA00022448"/>
    </source>
</evidence>
<dbReference type="VEuPathDB" id="VectorBase:AMAM001341"/>
<dbReference type="GO" id="GO:0045504">
    <property type="term" value="F:dynein heavy chain binding"/>
    <property type="evidence" value="ECO:0007669"/>
    <property type="project" value="TreeGrafter"/>
</dbReference>
<name>A0A182S7P0_9DIPT</name>
<evidence type="ECO:0000256" key="5">
    <source>
        <dbReference type="ARBA" id="ARBA00022701"/>
    </source>
</evidence>
<reference evidence="14" key="1">
    <citation type="submission" date="2013-09" db="EMBL/GenBank/DDBJ databases">
        <title>The Genome Sequence of Anopheles maculatus species B.</title>
        <authorList>
            <consortium name="The Broad Institute Genomics Platform"/>
            <person name="Neafsey D.E."/>
            <person name="Besansky N."/>
            <person name="Howell P."/>
            <person name="Walton C."/>
            <person name="Young S.K."/>
            <person name="Zeng Q."/>
            <person name="Gargeya S."/>
            <person name="Fitzgerald M."/>
            <person name="Haas B."/>
            <person name="Abouelleil A."/>
            <person name="Allen A.W."/>
            <person name="Alvarado L."/>
            <person name="Arachchi H.M."/>
            <person name="Berlin A.M."/>
            <person name="Chapman S.B."/>
            <person name="Gainer-Dewar J."/>
            <person name="Goldberg J."/>
            <person name="Griggs A."/>
            <person name="Gujja S."/>
            <person name="Hansen M."/>
            <person name="Howarth C."/>
            <person name="Imamovic A."/>
            <person name="Ireland A."/>
            <person name="Larimer J."/>
            <person name="McCowan C."/>
            <person name="Murphy C."/>
            <person name="Pearson M."/>
            <person name="Poon T.W."/>
            <person name="Priest M."/>
            <person name="Roberts A."/>
            <person name="Saif S."/>
            <person name="Shea T."/>
            <person name="Sisk P."/>
            <person name="Sykes S."/>
            <person name="Wortman J."/>
            <person name="Nusbaum C."/>
            <person name="Birren B."/>
        </authorList>
    </citation>
    <scope>NUCLEOTIDE SEQUENCE [LARGE SCALE GENOMIC DNA]</scope>
    <source>
        <strain evidence="14">maculatus3</strain>
    </source>
</reference>